<feature type="region of interest" description="Disordered" evidence="1">
    <location>
        <begin position="139"/>
        <end position="162"/>
    </location>
</feature>
<keyword evidence="4" id="KW-1185">Reference proteome</keyword>
<evidence type="ECO:0000313" key="4">
    <source>
        <dbReference type="Proteomes" id="UP001268864"/>
    </source>
</evidence>
<dbReference type="PANTHER" id="PTHR47403:SF6">
    <property type="entry name" value="N-ACETYLTRANSFERASE DOMAIN-CONTAINING PROTEIN"/>
    <property type="match status" value="1"/>
</dbReference>
<reference evidence="3 4" key="1">
    <citation type="submission" date="2022-06" db="EMBL/GenBank/DDBJ databases">
        <title>Halomicroarcula sp. a new haloarchaeum isolate from saline soil.</title>
        <authorList>
            <person name="Strakova D."/>
            <person name="Galisteo C."/>
            <person name="Sanchez-Porro C."/>
            <person name="Ventosa A."/>
        </authorList>
    </citation>
    <scope>NUCLEOTIDE SEQUENCE [LARGE SCALE GENOMIC DNA]</scope>
    <source>
        <strain evidence="3 4">S3CR25-11</strain>
    </source>
</reference>
<evidence type="ECO:0000256" key="1">
    <source>
        <dbReference type="SAM" id="MobiDB-lite"/>
    </source>
</evidence>
<proteinExistence type="predicted"/>
<dbReference type="CDD" id="cd04301">
    <property type="entry name" value="NAT_SF"/>
    <property type="match status" value="1"/>
</dbReference>
<dbReference type="Gene3D" id="3.40.630.30">
    <property type="match status" value="1"/>
</dbReference>
<dbReference type="Proteomes" id="UP001268864">
    <property type="component" value="Unassembled WGS sequence"/>
</dbReference>
<dbReference type="InterPro" id="IPR000182">
    <property type="entry name" value="GNAT_dom"/>
</dbReference>
<sequence length="302" mass="32275">MDPTVRQARADDEAAVVAFAEQVWEDRPDTVDYIPDVFADWVDSDGPDQHTVVAEVDGAAAGLCQAVMLTDHEAWLQGMRVDPAHRGAGLGLAMVEHCFDWARDRGATVARNMVFSWNDAGLGQSVAAGFAPDTSFRFAHPEPDAAADPGGEAEPAPAVESDPAAAWSYWTASDARTHLSGLALDPERAWALSELPRERLHRLADEERVFAVKSDGTTGMACRTGERAGPDGDRLAEYAVGAWADRDAAGALFDAIRADAAELGVDGTRVLFPETPRHVAEAAAVRAELADWPDFVLAADLS</sequence>
<protein>
    <submittedName>
        <fullName evidence="3">GNAT family N-acetyltransferase</fullName>
    </submittedName>
</protein>
<dbReference type="SUPFAM" id="SSF55729">
    <property type="entry name" value="Acyl-CoA N-acyltransferases (Nat)"/>
    <property type="match status" value="1"/>
</dbReference>
<dbReference type="Pfam" id="PF00583">
    <property type="entry name" value="Acetyltransf_1"/>
    <property type="match status" value="1"/>
</dbReference>
<comment type="caution">
    <text evidence="3">The sequence shown here is derived from an EMBL/GenBank/DDBJ whole genome shotgun (WGS) entry which is preliminary data.</text>
</comment>
<dbReference type="PANTHER" id="PTHR47403">
    <property type="entry name" value="LOC100145250 PROTEIN"/>
    <property type="match status" value="1"/>
</dbReference>
<gene>
    <name evidence="3" type="ORF">NDI86_14690</name>
</gene>
<dbReference type="EMBL" id="JAMQOS010000005">
    <property type="protein sequence ID" value="MDS0283375.1"/>
    <property type="molecule type" value="Genomic_DNA"/>
</dbReference>
<evidence type="ECO:0000313" key="3">
    <source>
        <dbReference type="EMBL" id="MDS0283375.1"/>
    </source>
</evidence>
<evidence type="ECO:0000259" key="2">
    <source>
        <dbReference type="PROSITE" id="PS51186"/>
    </source>
</evidence>
<dbReference type="PROSITE" id="PS51186">
    <property type="entry name" value="GNAT"/>
    <property type="match status" value="1"/>
</dbReference>
<accession>A0ABU2FRI8</accession>
<organism evidence="3 4">
    <name type="scientific">Haloarcula onubensis</name>
    <dbReference type="NCBI Taxonomy" id="2950539"/>
    <lineage>
        <taxon>Archaea</taxon>
        <taxon>Methanobacteriati</taxon>
        <taxon>Methanobacteriota</taxon>
        <taxon>Stenosarchaea group</taxon>
        <taxon>Halobacteria</taxon>
        <taxon>Halobacteriales</taxon>
        <taxon>Haloarculaceae</taxon>
        <taxon>Haloarcula</taxon>
    </lineage>
</organism>
<name>A0ABU2FRI8_9EURY</name>
<dbReference type="InterPro" id="IPR016181">
    <property type="entry name" value="Acyl_CoA_acyltransferase"/>
</dbReference>
<feature type="domain" description="N-acetyltransferase" evidence="2">
    <location>
        <begin position="3"/>
        <end position="157"/>
    </location>
</feature>
<feature type="compositionally biased region" description="Low complexity" evidence="1">
    <location>
        <begin position="144"/>
        <end position="158"/>
    </location>
</feature>
<dbReference type="RefSeq" id="WP_310901209.1">
    <property type="nucleotide sequence ID" value="NZ_JAMQOS010000005.1"/>
</dbReference>